<feature type="compositionally biased region" description="Basic residues" evidence="1">
    <location>
        <begin position="230"/>
        <end position="247"/>
    </location>
</feature>
<proteinExistence type="predicted"/>
<dbReference type="InParanoid" id="A0A1Y2B729"/>
<evidence type="ECO:0000313" key="2">
    <source>
        <dbReference type="EMBL" id="ORY30534.1"/>
    </source>
</evidence>
<protein>
    <submittedName>
        <fullName evidence="2">Uncharacterized protein</fullName>
    </submittedName>
</protein>
<keyword evidence="3" id="KW-1185">Reference proteome</keyword>
<evidence type="ECO:0000256" key="1">
    <source>
        <dbReference type="SAM" id="MobiDB-lite"/>
    </source>
</evidence>
<organism evidence="2 3">
    <name type="scientific">Naematelia encephala</name>
    <dbReference type="NCBI Taxonomy" id="71784"/>
    <lineage>
        <taxon>Eukaryota</taxon>
        <taxon>Fungi</taxon>
        <taxon>Dikarya</taxon>
        <taxon>Basidiomycota</taxon>
        <taxon>Agaricomycotina</taxon>
        <taxon>Tremellomycetes</taxon>
        <taxon>Tremellales</taxon>
        <taxon>Naemateliaceae</taxon>
        <taxon>Naematelia</taxon>
    </lineage>
</organism>
<comment type="caution">
    <text evidence="2">The sequence shown here is derived from an EMBL/GenBank/DDBJ whole genome shotgun (WGS) entry which is preliminary data.</text>
</comment>
<dbReference type="EMBL" id="MCFC01000019">
    <property type="protein sequence ID" value="ORY30534.1"/>
    <property type="molecule type" value="Genomic_DNA"/>
</dbReference>
<accession>A0A1Y2B729</accession>
<dbReference type="AlphaFoldDB" id="A0A1Y2B729"/>
<dbReference type="Proteomes" id="UP000193986">
    <property type="component" value="Unassembled WGS sequence"/>
</dbReference>
<name>A0A1Y2B729_9TREE</name>
<gene>
    <name evidence="2" type="ORF">BCR39DRAFT_107989</name>
</gene>
<reference evidence="2 3" key="1">
    <citation type="submission" date="2016-07" db="EMBL/GenBank/DDBJ databases">
        <title>Pervasive Adenine N6-methylation of Active Genes in Fungi.</title>
        <authorList>
            <consortium name="DOE Joint Genome Institute"/>
            <person name="Mondo S.J."/>
            <person name="Dannebaum R.O."/>
            <person name="Kuo R.C."/>
            <person name="Labutti K."/>
            <person name="Haridas S."/>
            <person name="Kuo A."/>
            <person name="Salamov A."/>
            <person name="Ahrendt S.R."/>
            <person name="Lipzen A."/>
            <person name="Sullivan W."/>
            <person name="Andreopoulos W.B."/>
            <person name="Clum A."/>
            <person name="Lindquist E."/>
            <person name="Daum C."/>
            <person name="Ramamoorthy G.K."/>
            <person name="Gryganskyi A."/>
            <person name="Culley D."/>
            <person name="Magnuson J.K."/>
            <person name="James T.Y."/>
            <person name="O'Malley M.A."/>
            <person name="Stajich J.E."/>
            <person name="Spatafora J.W."/>
            <person name="Visel A."/>
            <person name="Grigoriev I.V."/>
        </authorList>
    </citation>
    <scope>NUCLEOTIDE SEQUENCE [LARGE SCALE GENOMIC DNA]</scope>
    <source>
        <strain evidence="2 3">68-887.2</strain>
    </source>
</reference>
<sequence>MLFHPNIGGGTTQEMVVEITMIGFKVDGIVGIGTIIDQDQDRDHHLREDGIETMIEVVVEEDEVGEAVEGVGEAGEEEEMGVGEEGEADMMEVAEEDMKATQDEVGMRHHHHPHLRLYQKGHRRVEERPCHLLQARMSLAVTCHCLVLRLVHLYHRLQSPLADLYHHPGVRHPVRSNTRYIRFECIRPQRSRCMVASCCCVERFVRPRARPDGTGPIPRFGWNDAARPKSEHRRRATPRSKWHGRIR</sequence>
<feature type="region of interest" description="Disordered" evidence="1">
    <location>
        <begin position="216"/>
        <end position="247"/>
    </location>
</feature>
<evidence type="ECO:0000313" key="3">
    <source>
        <dbReference type="Proteomes" id="UP000193986"/>
    </source>
</evidence>